<evidence type="ECO:0000256" key="14">
    <source>
        <dbReference type="ARBA" id="ARBA00044351"/>
    </source>
</evidence>
<evidence type="ECO:0000256" key="5">
    <source>
        <dbReference type="ARBA" id="ARBA00022801"/>
    </source>
</evidence>
<keyword evidence="4 16" id="KW-0479">Metal-binding</keyword>
<dbReference type="EC" id="3.4.13.9" evidence="10"/>
<evidence type="ECO:0000256" key="11">
    <source>
        <dbReference type="ARBA" id="ARBA00044141"/>
    </source>
</evidence>
<evidence type="ECO:0000256" key="6">
    <source>
        <dbReference type="ARBA" id="ARBA00022997"/>
    </source>
</evidence>
<dbReference type="InterPro" id="IPR001131">
    <property type="entry name" value="Peptidase_M24B_aminopep-P_CS"/>
</dbReference>
<evidence type="ECO:0000256" key="4">
    <source>
        <dbReference type="ARBA" id="ARBA00022723"/>
    </source>
</evidence>
<evidence type="ECO:0000256" key="16">
    <source>
        <dbReference type="RuleBase" id="RU000590"/>
    </source>
</evidence>
<evidence type="ECO:0000256" key="8">
    <source>
        <dbReference type="ARBA" id="ARBA00023211"/>
    </source>
</evidence>
<dbReference type="KEGG" id="hazt:108679455"/>
<dbReference type="InterPro" id="IPR007865">
    <property type="entry name" value="Aminopep_P_N"/>
</dbReference>
<dbReference type="Pfam" id="PF00557">
    <property type="entry name" value="Peptidase_M24"/>
    <property type="match status" value="1"/>
</dbReference>
<accession>A0A8B7PE41</accession>
<evidence type="ECO:0000256" key="2">
    <source>
        <dbReference type="ARBA" id="ARBA00011738"/>
    </source>
</evidence>
<feature type="domain" description="Aminopeptidase P N-terminal" evidence="17">
    <location>
        <begin position="54"/>
        <end position="194"/>
    </location>
</feature>
<dbReference type="Pfam" id="PF05195">
    <property type="entry name" value="AMP_N"/>
    <property type="match status" value="1"/>
</dbReference>
<comment type="catalytic activity">
    <reaction evidence="15">
        <text>Xaa-L-Pro dipeptide + H2O = an L-alpha-amino acid + L-proline</text>
        <dbReference type="Rhea" id="RHEA:76407"/>
        <dbReference type="ChEBI" id="CHEBI:15377"/>
        <dbReference type="ChEBI" id="CHEBI:59869"/>
        <dbReference type="ChEBI" id="CHEBI:60039"/>
        <dbReference type="ChEBI" id="CHEBI:195196"/>
        <dbReference type="EC" id="3.4.13.9"/>
    </reaction>
</comment>
<evidence type="ECO:0000313" key="19">
    <source>
        <dbReference type="RefSeq" id="XP_018023561.1"/>
    </source>
</evidence>
<evidence type="ECO:0000256" key="7">
    <source>
        <dbReference type="ARBA" id="ARBA00023049"/>
    </source>
</evidence>
<dbReference type="PANTHER" id="PTHR48480:SF2">
    <property type="entry name" value="PEPTIDASE D"/>
    <property type="match status" value="1"/>
</dbReference>
<evidence type="ECO:0000256" key="15">
    <source>
        <dbReference type="ARBA" id="ARBA00048994"/>
    </source>
</evidence>
<keyword evidence="18" id="KW-1185">Reference proteome</keyword>
<comment type="subunit">
    <text evidence="2">Homodimer.</text>
</comment>
<evidence type="ECO:0000313" key="18">
    <source>
        <dbReference type="Proteomes" id="UP000694843"/>
    </source>
</evidence>
<evidence type="ECO:0000259" key="17">
    <source>
        <dbReference type="SMART" id="SM01011"/>
    </source>
</evidence>
<reference evidence="19" key="1">
    <citation type="submission" date="2025-08" db="UniProtKB">
        <authorList>
            <consortium name="RefSeq"/>
        </authorList>
    </citation>
    <scope>IDENTIFICATION</scope>
    <source>
        <tissue evidence="19">Whole organism</tissue>
    </source>
</reference>
<keyword evidence="6" id="KW-0224">Dipeptidase</keyword>
<dbReference type="PANTHER" id="PTHR48480">
    <property type="match status" value="1"/>
</dbReference>
<evidence type="ECO:0000256" key="10">
    <source>
        <dbReference type="ARBA" id="ARBA00044051"/>
    </source>
</evidence>
<sequence>MLSVALRLTRARLFISKDNLLARKMASVTKREVSAPRYSDGAAHFDMGEHTLRIPMSHHAHNRQRLVQRLAELRATQAVKEGSVVLLQGGDELPRDATDCTWVFRQESFFHWLFGVLEPGWYGVVESDSGRTTLFCPRLPDAYAVVMGRIIPPHDFMKRYSVDRVFYVDELPKVLEDIKPSVLLTLVGVNSDSGLTTSAAQFAGIEKFSVDSSVLHTELSELRVTKSPIEIEIMKYAIETSSAAHCAVMKHVRPAQFGKLIRDGDMCLFDMGAEYYCYSADITCSFPANGKFSDDQRLVYNAVLAANQAVFEAVKPGVKWDDMHLLSYRVMLQKLKDGGLLRGDVDAMIDADIGAVFQPHGLGHLLGMDVHDSGGYLPHCPPRPSKAGFNKLRTVRPLLENMFLTIEPGCYFIDSLLDKALQDPVQQQFLVPEVLQRFRGFGGVRIEDDVLITSDGALNLTRVPRTVEEIEALMAEGRKETISFPQQLGKHRSQQ</sequence>
<dbReference type="CDD" id="cd01087">
    <property type="entry name" value="Prolidase"/>
    <property type="match status" value="1"/>
</dbReference>
<dbReference type="InterPro" id="IPR029149">
    <property type="entry name" value="Creatin/AminoP/Spt16_N"/>
</dbReference>
<dbReference type="GO" id="GO:0070006">
    <property type="term" value="F:metalloaminopeptidase activity"/>
    <property type="evidence" value="ECO:0007669"/>
    <property type="project" value="InterPro"/>
</dbReference>
<dbReference type="OrthoDB" id="10261878at2759"/>
<dbReference type="InterPro" id="IPR052433">
    <property type="entry name" value="X-Pro_dipept-like"/>
</dbReference>
<dbReference type="Proteomes" id="UP000694843">
    <property type="component" value="Unplaced"/>
</dbReference>
<dbReference type="Gene3D" id="3.40.350.10">
    <property type="entry name" value="Creatinase/prolidase N-terminal domain"/>
    <property type="match status" value="1"/>
</dbReference>
<evidence type="ECO:0000256" key="9">
    <source>
        <dbReference type="ARBA" id="ARBA00043990"/>
    </source>
</evidence>
<keyword evidence="7" id="KW-0482">Metalloprotease</keyword>
<dbReference type="InterPro" id="IPR036005">
    <property type="entry name" value="Creatinase/aminopeptidase-like"/>
</dbReference>
<dbReference type="GO" id="GO:0030145">
    <property type="term" value="F:manganese ion binding"/>
    <property type="evidence" value="ECO:0007669"/>
    <property type="project" value="InterPro"/>
</dbReference>
<dbReference type="SMART" id="SM01011">
    <property type="entry name" value="AMP_N"/>
    <property type="match status" value="1"/>
</dbReference>
<dbReference type="Gene3D" id="3.90.230.10">
    <property type="entry name" value="Creatinase/methionine aminopeptidase superfamily"/>
    <property type="match status" value="1"/>
</dbReference>
<dbReference type="RefSeq" id="XP_018023561.1">
    <property type="nucleotide sequence ID" value="XM_018168072.2"/>
</dbReference>
<dbReference type="PROSITE" id="PS00491">
    <property type="entry name" value="PROLINE_PEPTIDASE"/>
    <property type="match status" value="1"/>
</dbReference>
<organism evidence="18 19">
    <name type="scientific">Hyalella azteca</name>
    <name type="common">Amphipod</name>
    <dbReference type="NCBI Taxonomy" id="294128"/>
    <lineage>
        <taxon>Eukaryota</taxon>
        <taxon>Metazoa</taxon>
        <taxon>Ecdysozoa</taxon>
        <taxon>Arthropoda</taxon>
        <taxon>Crustacea</taxon>
        <taxon>Multicrustacea</taxon>
        <taxon>Malacostraca</taxon>
        <taxon>Eumalacostraca</taxon>
        <taxon>Peracarida</taxon>
        <taxon>Amphipoda</taxon>
        <taxon>Senticaudata</taxon>
        <taxon>Talitrida</taxon>
        <taxon>Talitroidea</taxon>
        <taxon>Hyalellidae</taxon>
        <taxon>Hyalella</taxon>
    </lineage>
</organism>
<dbReference type="AlphaFoldDB" id="A0A8B7PE41"/>
<dbReference type="SUPFAM" id="SSF53092">
    <property type="entry name" value="Creatinase/prolidase N-terminal domain"/>
    <property type="match status" value="1"/>
</dbReference>
<comment type="similarity">
    <text evidence="9">Belongs to the peptidase M24B family. Eukaryotic-type prolidase subfamily.</text>
</comment>
<proteinExistence type="inferred from homology"/>
<evidence type="ECO:0000256" key="1">
    <source>
        <dbReference type="ARBA" id="ARBA00001936"/>
    </source>
</evidence>
<comment type="cofactor">
    <cofactor evidence="1">
        <name>Mn(2+)</name>
        <dbReference type="ChEBI" id="CHEBI:29035"/>
    </cofactor>
</comment>
<dbReference type="GO" id="GO:0006508">
    <property type="term" value="P:proteolysis"/>
    <property type="evidence" value="ECO:0007669"/>
    <property type="project" value="UniProtKB-KW"/>
</dbReference>
<protein>
    <recommendedName>
        <fullName evidence="11">Xaa-Pro dipeptidase</fullName>
        <ecNumber evidence="10">3.4.13.9</ecNumber>
    </recommendedName>
    <alternativeName>
        <fullName evidence="14">Imidodipeptidase</fullName>
    </alternativeName>
    <alternativeName>
        <fullName evidence="12">Peptidase D</fullName>
    </alternativeName>
    <alternativeName>
        <fullName evidence="13">Proline dipeptidase</fullName>
    </alternativeName>
</protein>
<dbReference type="OMA" id="HDIDMAN"/>
<dbReference type="InterPro" id="IPR000994">
    <property type="entry name" value="Pept_M24"/>
</dbReference>
<keyword evidence="3" id="KW-0645">Protease</keyword>
<gene>
    <name evidence="19" type="primary">LOC108679455</name>
</gene>
<dbReference type="GeneID" id="108679455"/>
<evidence type="ECO:0000256" key="3">
    <source>
        <dbReference type="ARBA" id="ARBA00022670"/>
    </source>
</evidence>
<evidence type="ECO:0000256" key="12">
    <source>
        <dbReference type="ARBA" id="ARBA00044252"/>
    </source>
</evidence>
<name>A0A8B7PE41_HYAAZ</name>
<keyword evidence="8" id="KW-0464">Manganese</keyword>
<dbReference type="SUPFAM" id="SSF55920">
    <property type="entry name" value="Creatinase/aminopeptidase"/>
    <property type="match status" value="1"/>
</dbReference>
<dbReference type="GO" id="GO:0102009">
    <property type="term" value="F:proline dipeptidase activity"/>
    <property type="evidence" value="ECO:0007669"/>
    <property type="project" value="UniProtKB-EC"/>
</dbReference>
<evidence type="ECO:0000256" key="13">
    <source>
        <dbReference type="ARBA" id="ARBA00044284"/>
    </source>
</evidence>
<keyword evidence="5" id="KW-0378">Hydrolase</keyword>